<dbReference type="EMBL" id="SOSA01000427">
    <property type="protein sequence ID" value="THC91316.1"/>
    <property type="molecule type" value="Genomic_DNA"/>
</dbReference>
<dbReference type="EMBL" id="QUQM01000002">
    <property type="protein sequence ID" value="KAA8651406.1"/>
    <property type="molecule type" value="Genomic_DNA"/>
</dbReference>
<dbReference type="RefSeq" id="XP_033430767.1">
    <property type="nucleotide sequence ID" value="XM_033565010.1"/>
</dbReference>
<evidence type="ECO:0000313" key="1">
    <source>
        <dbReference type="EMBL" id="KAA8651406.1"/>
    </source>
</evidence>
<reference evidence="1 4" key="2">
    <citation type="submission" date="2019-08" db="EMBL/GenBank/DDBJ databases">
        <title>The genome sequence of a newly discovered highly antifungal drug resistant Aspergillus species, Aspergillus tanneri NIH 1004.</title>
        <authorList>
            <person name="Mounaud S."/>
            <person name="Singh I."/>
            <person name="Joardar V."/>
            <person name="Pakala S."/>
            <person name="Pakala S."/>
            <person name="Venepally P."/>
            <person name="Chung J.K."/>
            <person name="Losada L."/>
            <person name="Nierman W.C."/>
        </authorList>
    </citation>
    <scope>NUCLEOTIDE SEQUENCE [LARGE SCALE GENOMIC DNA]</scope>
    <source>
        <strain evidence="1 4">NIH1004</strain>
    </source>
</reference>
<dbReference type="Proteomes" id="UP000308092">
    <property type="component" value="Unassembled WGS sequence"/>
</dbReference>
<gene>
    <name evidence="1" type="ORF">ATNIH1004_000288</name>
    <name evidence="2" type="ORF">EYZ11_009218</name>
</gene>
<proteinExistence type="predicted"/>
<name>A0A4S3J8K2_9EURO</name>
<comment type="caution">
    <text evidence="2">The sequence shown here is derived from an EMBL/GenBank/DDBJ whole genome shotgun (WGS) entry which is preliminary data.</text>
</comment>
<keyword evidence="3" id="KW-1185">Reference proteome</keyword>
<organism evidence="2 3">
    <name type="scientific">Aspergillus tanneri</name>
    <dbReference type="NCBI Taxonomy" id="1220188"/>
    <lineage>
        <taxon>Eukaryota</taxon>
        <taxon>Fungi</taxon>
        <taxon>Dikarya</taxon>
        <taxon>Ascomycota</taxon>
        <taxon>Pezizomycotina</taxon>
        <taxon>Eurotiomycetes</taxon>
        <taxon>Eurotiomycetidae</taxon>
        <taxon>Eurotiales</taxon>
        <taxon>Aspergillaceae</taxon>
        <taxon>Aspergillus</taxon>
        <taxon>Aspergillus subgen. Circumdati</taxon>
    </lineage>
</organism>
<dbReference type="AlphaFoldDB" id="A0A4S3J8K2"/>
<protein>
    <submittedName>
        <fullName evidence="2">Uncharacterized protein</fullName>
    </submittedName>
</protein>
<sequence>MDVDPTRDQERKQCLQAAGLELSSKNVTEADDYVTVWFNLDPKTDMEKVSHVIASSHQEIMRRQATKDWANPTLIYKFSYTCTHRDIASFAELGVKVCIELENP</sequence>
<dbReference type="GeneID" id="54322990"/>
<reference evidence="2 3" key="1">
    <citation type="submission" date="2019-03" db="EMBL/GenBank/DDBJ databases">
        <title>The genome sequence of a newly discovered highly antifungal drug resistant Aspergillus species, Aspergillus tanneri NIH 1004.</title>
        <authorList>
            <person name="Mounaud S."/>
            <person name="Singh I."/>
            <person name="Joardar V."/>
            <person name="Pakala S."/>
            <person name="Pakala S."/>
            <person name="Venepally P."/>
            <person name="Hoover J."/>
            <person name="Nierman W."/>
            <person name="Chung J."/>
            <person name="Losada L."/>
        </authorList>
    </citation>
    <scope>NUCLEOTIDE SEQUENCE [LARGE SCALE GENOMIC DNA]</scope>
    <source>
        <strain evidence="2 3">NIH1004</strain>
    </source>
</reference>
<evidence type="ECO:0000313" key="2">
    <source>
        <dbReference type="EMBL" id="THC91316.1"/>
    </source>
</evidence>
<accession>A0A4S3J8K2</accession>
<dbReference type="VEuPathDB" id="FungiDB:EYZ11_009218"/>
<dbReference type="Proteomes" id="UP000324241">
    <property type="component" value="Unassembled WGS sequence"/>
</dbReference>
<evidence type="ECO:0000313" key="3">
    <source>
        <dbReference type="Proteomes" id="UP000308092"/>
    </source>
</evidence>
<evidence type="ECO:0000313" key="4">
    <source>
        <dbReference type="Proteomes" id="UP000324241"/>
    </source>
</evidence>